<dbReference type="AlphaFoldDB" id="A0A931HZB2"/>
<sequence>MTDPTPADLPVTSQVAARALIDQLDASIVALSTVIDEETDLVRAGRLKAAAAMAARKQECSDVYVALMLRAQREVAALGRLAPVETQRIRKRHHLLQADLQINLAVLATAHQVAEDLMRAVAREVEGQRTPQTYGRPATAAARAYGGARGIALDRSL</sequence>
<dbReference type="EMBL" id="JADZLT010000040">
    <property type="protein sequence ID" value="MBH0236862.1"/>
    <property type="molecule type" value="Genomic_DNA"/>
</dbReference>
<gene>
    <name evidence="1" type="ORF">I5731_03415</name>
</gene>
<reference evidence="1" key="1">
    <citation type="submission" date="2020-12" db="EMBL/GenBank/DDBJ databases">
        <title>Methylobrevis albus sp. nov., isolated from fresh water lack sediment.</title>
        <authorList>
            <person name="Zou Q."/>
        </authorList>
    </citation>
    <scope>NUCLEOTIDE SEQUENCE</scope>
    <source>
        <strain evidence="1">L22</strain>
    </source>
</reference>
<evidence type="ECO:0000313" key="1">
    <source>
        <dbReference type="EMBL" id="MBH0236862.1"/>
    </source>
</evidence>
<protein>
    <recommendedName>
        <fullName evidence="3">Flagellar protein FlgN</fullName>
    </recommendedName>
</protein>
<accession>A0A931HZB2</accession>
<dbReference type="Proteomes" id="UP000631694">
    <property type="component" value="Unassembled WGS sequence"/>
</dbReference>
<comment type="caution">
    <text evidence="1">The sequence shown here is derived from an EMBL/GenBank/DDBJ whole genome shotgun (WGS) entry which is preliminary data.</text>
</comment>
<evidence type="ECO:0008006" key="3">
    <source>
        <dbReference type="Google" id="ProtNLM"/>
    </source>
</evidence>
<proteinExistence type="predicted"/>
<evidence type="ECO:0000313" key="2">
    <source>
        <dbReference type="Proteomes" id="UP000631694"/>
    </source>
</evidence>
<organism evidence="1 2">
    <name type="scientific">Methylobrevis albus</name>
    <dbReference type="NCBI Taxonomy" id="2793297"/>
    <lineage>
        <taxon>Bacteria</taxon>
        <taxon>Pseudomonadati</taxon>
        <taxon>Pseudomonadota</taxon>
        <taxon>Alphaproteobacteria</taxon>
        <taxon>Hyphomicrobiales</taxon>
        <taxon>Pleomorphomonadaceae</taxon>
        <taxon>Methylobrevis</taxon>
    </lineage>
</organism>
<dbReference type="RefSeq" id="WP_197309957.1">
    <property type="nucleotide sequence ID" value="NZ_JADZLT010000040.1"/>
</dbReference>
<name>A0A931HZB2_9HYPH</name>
<keyword evidence="2" id="KW-1185">Reference proteome</keyword>